<feature type="transmembrane region" description="Helical" evidence="1">
    <location>
        <begin position="247"/>
        <end position="266"/>
    </location>
</feature>
<dbReference type="EMBL" id="AP012338">
    <property type="protein sequence ID" value="BAM03753.1"/>
    <property type="molecule type" value="Genomic_DNA"/>
</dbReference>
<name>I0IER5_PHYMF</name>
<accession>I0IER5</accession>
<dbReference type="HOGENOM" id="CLU_857518_0_0_0"/>
<evidence type="ECO:0000313" key="3">
    <source>
        <dbReference type="Proteomes" id="UP000007881"/>
    </source>
</evidence>
<keyword evidence="1" id="KW-0472">Membrane</keyword>
<dbReference type="Proteomes" id="UP000007881">
    <property type="component" value="Chromosome"/>
</dbReference>
<feature type="transmembrane region" description="Helical" evidence="1">
    <location>
        <begin position="41"/>
        <end position="60"/>
    </location>
</feature>
<feature type="transmembrane region" description="Helical" evidence="1">
    <location>
        <begin position="66"/>
        <end position="87"/>
    </location>
</feature>
<evidence type="ECO:0000313" key="2">
    <source>
        <dbReference type="EMBL" id="BAM03753.1"/>
    </source>
</evidence>
<feature type="transmembrane region" description="Helical" evidence="1">
    <location>
        <begin position="222"/>
        <end position="240"/>
    </location>
</feature>
<keyword evidence="1" id="KW-0812">Transmembrane</keyword>
<feature type="transmembrane region" description="Helical" evidence="1">
    <location>
        <begin position="15"/>
        <end position="34"/>
    </location>
</feature>
<gene>
    <name evidence="2" type="ordered locus">PSMK_15940</name>
</gene>
<dbReference type="STRING" id="1142394.PSMK_15940"/>
<protein>
    <submittedName>
        <fullName evidence="2">Uncharacterized protein</fullName>
    </submittedName>
</protein>
<dbReference type="AlphaFoldDB" id="I0IER5"/>
<feature type="transmembrane region" description="Helical" evidence="1">
    <location>
        <begin position="94"/>
        <end position="113"/>
    </location>
</feature>
<keyword evidence="1" id="KW-1133">Transmembrane helix</keyword>
<keyword evidence="3" id="KW-1185">Reference proteome</keyword>
<sequence>MPTADLQPFFDDAPAAWTVALGVLTACGFVLWIAGGRLARAGVALSGFLLGGLLATTAAAELGVTANGVVAIGIAGALAGTLLAFLLFRLWVGLLAGLILAAVVPAALLLWGGPAEGPDAAATAATAATAGEPGGDAAAPAPSSLFGVFEGEAGDEPAAGRSAEERLGGAAVDAAGERLAALGVEATAALGDFFETATAAWKAQIAAARQAWDDLPAGSRRVALTGAAIGFVLGLLLGLAMPNLTAAFQTALVGACLLTAGTLLLLQRHAGLFRGGGPGAADPAGGVDAAASAPDPRALLLVVGLVTLVGLLLQWTLARRRADA</sequence>
<dbReference type="KEGG" id="phm:PSMK_15940"/>
<evidence type="ECO:0000256" key="1">
    <source>
        <dbReference type="SAM" id="Phobius"/>
    </source>
</evidence>
<feature type="transmembrane region" description="Helical" evidence="1">
    <location>
        <begin position="298"/>
        <end position="318"/>
    </location>
</feature>
<dbReference type="RefSeq" id="WP_014436971.1">
    <property type="nucleotide sequence ID" value="NC_017080.1"/>
</dbReference>
<reference evidence="2 3" key="1">
    <citation type="submission" date="2012-02" db="EMBL/GenBank/DDBJ databases">
        <title>Complete genome sequence of Phycisphaera mikurensis NBRC 102666.</title>
        <authorList>
            <person name="Ankai A."/>
            <person name="Hosoyama A."/>
            <person name="Terui Y."/>
            <person name="Sekine M."/>
            <person name="Fukai R."/>
            <person name="Kato Y."/>
            <person name="Nakamura S."/>
            <person name="Yamada-Narita S."/>
            <person name="Kawakoshi A."/>
            <person name="Fukunaga Y."/>
            <person name="Yamazaki S."/>
            <person name="Fujita N."/>
        </authorList>
    </citation>
    <scope>NUCLEOTIDE SEQUENCE [LARGE SCALE GENOMIC DNA]</scope>
    <source>
        <strain evidence="3">NBRC 102666 / KCTC 22515 / FYK2301M01</strain>
    </source>
</reference>
<proteinExistence type="predicted"/>
<organism evidence="2 3">
    <name type="scientific">Phycisphaera mikurensis (strain NBRC 102666 / KCTC 22515 / FYK2301M01)</name>
    <dbReference type="NCBI Taxonomy" id="1142394"/>
    <lineage>
        <taxon>Bacteria</taxon>
        <taxon>Pseudomonadati</taxon>
        <taxon>Planctomycetota</taxon>
        <taxon>Phycisphaerae</taxon>
        <taxon>Phycisphaerales</taxon>
        <taxon>Phycisphaeraceae</taxon>
        <taxon>Phycisphaera</taxon>
    </lineage>
</organism>